<dbReference type="AlphaFoldDB" id="A0A0D1YYS1"/>
<keyword evidence="1" id="KW-0677">Repeat</keyword>
<dbReference type="HOGENOM" id="CLU_277861_0_0_1"/>
<dbReference type="InterPro" id="IPR027417">
    <property type="entry name" value="P-loop_NTPase"/>
</dbReference>
<sequence>MTHSEETGHREMALLTKMRSRPDAGDATIPTFPNGIKVWYDPGHADVDIVFIHGLPGDRERTWTHEAALEPWPKAILPDHLPSARILTFGYDAYIVRKGKAVTNQLMDHSKDFLNALTSQRHSKRASSRALIFVAHSLGGLVCKDAILHSRNNPEPHLRAIYESTVAIAFLGTPHGGSDLASWARLPVKALGVLKSTNTDLLSVLQTSSEVLRRVQDDFLSMIRDLASQGRSLKITCFWESQPMPFAGTIVERSSATLPGYNAISIHANHRDMVRFHAPEDPGFLSVLGELRRWLADVQASELDLTADARAKELEEKRLEQTRIECLKSLTFAEMGARKSNIDEPNPHTCEWIFLDRHYQSWGTFGGHRESQNLLWIKGKPGSGKSTLMKQITQEREQRSLTNGTFCLSFFFNARGAQLERSTLGLYRALLFQLLQKSKATMAQFLPRFLEKEEQHPGEKVTWQMTEISDFFHAAISESTLRPLWIFIDALDECEEYEVRKVVHDFEKSSAAAVLNGAKMKICLSSRHYPHISLRIISGQEIHVERHNASDIRRYVSQELILDESDLRVELSEGIATKAGGIFFWVLFMVRRLLKASDQGFTESQMRNLLQNVPPTLEGLFEETLRGMEPERRFSFATLAPWVICSFRPLKLYELYVAVTFTSETPPASLMDLEIGATFDQQRFQKFVTDASGGLFESVSVSDETVVQVIHESFREFFLGSVKAAEFLQLPPGVRFPHHAHERIVTASKNYFNVKELRQPLPAPEINGIIALEKLTSMLCRPLAVSVSLLANYGIPYFHDYVFLHLEQLTDHSGMDLENSETPPHVTRTRILEGWLVLLYFFVIETGALSLPQCNALDVLVRKPFMVGLSTPEVACIIRHANNLVIFVNKAMKDGFVLKDASTSPCGRMLVERRASLYLRIFERSELIHQVVDGMGSCTHKFVHHPDYTLTPKYRADNSWTSNKGLLAFCMTADWSPQLGELEECWHRRQYPLITIPLRDWRIIERSGHNIVDTATATFQVGDILRCSSVLLHLQQPAGVYLECGGRGGAAGAACFESWAIIIRVDWELKHYSLWRNRFLDMDAVGNTQAAASDHGILPPLQFSWLADMPPPVLGMDFLASGLIDAHPFEHLWNRLGPNV</sequence>
<dbReference type="SUPFAM" id="SSF53474">
    <property type="entry name" value="alpha/beta-Hydrolases"/>
    <property type="match status" value="1"/>
</dbReference>
<dbReference type="Proteomes" id="UP000053599">
    <property type="component" value="Unassembled WGS sequence"/>
</dbReference>
<name>A0A0D1YYS1_9EURO</name>
<evidence type="ECO:0000256" key="1">
    <source>
        <dbReference type="ARBA" id="ARBA00022737"/>
    </source>
</evidence>
<dbReference type="SUPFAM" id="SSF52540">
    <property type="entry name" value="P-loop containing nucleoside triphosphate hydrolases"/>
    <property type="match status" value="1"/>
</dbReference>
<dbReference type="Gene3D" id="3.40.50.1820">
    <property type="entry name" value="alpha/beta hydrolase"/>
    <property type="match status" value="1"/>
</dbReference>
<dbReference type="EMBL" id="KN846951">
    <property type="protein sequence ID" value="KIV87767.1"/>
    <property type="molecule type" value="Genomic_DNA"/>
</dbReference>
<organism evidence="3 4">
    <name type="scientific">Exophiala sideris</name>
    <dbReference type="NCBI Taxonomy" id="1016849"/>
    <lineage>
        <taxon>Eukaryota</taxon>
        <taxon>Fungi</taxon>
        <taxon>Dikarya</taxon>
        <taxon>Ascomycota</taxon>
        <taxon>Pezizomycotina</taxon>
        <taxon>Eurotiomycetes</taxon>
        <taxon>Chaetothyriomycetidae</taxon>
        <taxon>Chaetothyriales</taxon>
        <taxon>Herpotrichiellaceae</taxon>
        <taxon>Exophiala</taxon>
    </lineage>
</organism>
<dbReference type="Gene3D" id="3.40.50.300">
    <property type="entry name" value="P-loop containing nucleotide triphosphate hydrolases"/>
    <property type="match status" value="1"/>
</dbReference>
<protein>
    <recommendedName>
        <fullName evidence="2">NACHT domain-containing protein</fullName>
    </recommendedName>
</protein>
<dbReference type="PANTHER" id="PTHR10039:SF5">
    <property type="entry name" value="NACHT DOMAIN-CONTAINING PROTEIN"/>
    <property type="match status" value="1"/>
</dbReference>
<evidence type="ECO:0000313" key="3">
    <source>
        <dbReference type="EMBL" id="KIV87767.1"/>
    </source>
</evidence>
<dbReference type="PANTHER" id="PTHR10039">
    <property type="entry name" value="AMELOGENIN"/>
    <property type="match status" value="1"/>
</dbReference>
<dbReference type="OrthoDB" id="4120134at2759"/>
<feature type="domain" description="NACHT" evidence="2">
    <location>
        <begin position="373"/>
        <end position="493"/>
    </location>
</feature>
<dbReference type="PROSITE" id="PS50837">
    <property type="entry name" value="NACHT"/>
    <property type="match status" value="1"/>
</dbReference>
<accession>A0A0D1YYS1</accession>
<evidence type="ECO:0000313" key="4">
    <source>
        <dbReference type="Proteomes" id="UP000053599"/>
    </source>
</evidence>
<evidence type="ECO:0000259" key="2">
    <source>
        <dbReference type="PROSITE" id="PS50837"/>
    </source>
</evidence>
<dbReference type="InterPro" id="IPR007111">
    <property type="entry name" value="NACHT_NTPase"/>
</dbReference>
<reference evidence="3 4" key="1">
    <citation type="submission" date="2015-01" db="EMBL/GenBank/DDBJ databases">
        <title>The Genome Sequence of Exophiala sideris CBS121828.</title>
        <authorList>
            <consortium name="The Broad Institute Genomics Platform"/>
            <person name="Cuomo C."/>
            <person name="de Hoog S."/>
            <person name="Gorbushina A."/>
            <person name="Stielow B."/>
            <person name="Teixiera M."/>
            <person name="Abouelleil A."/>
            <person name="Chapman S.B."/>
            <person name="Priest M."/>
            <person name="Young S.K."/>
            <person name="Wortman J."/>
            <person name="Nusbaum C."/>
            <person name="Birren B."/>
        </authorList>
    </citation>
    <scope>NUCLEOTIDE SEQUENCE [LARGE SCALE GENOMIC DNA]</scope>
    <source>
        <strain evidence="3 4">CBS 121828</strain>
    </source>
</reference>
<proteinExistence type="predicted"/>
<gene>
    <name evidence="3" type="ORF">PV11_03289</name>
</gene>
<dbReference type="Pfam" id="PF24883">
    <property type="entry name" value="NPHP3_N"/>
    <property type="match status" value="1"/>
</dbReference>
<dbReference type="InterPro" id="IPR056884">
    <property type="entry name" value="NPHP3-like_N"/>
</dbReference>
<dbReference type="InterPro" id="IPR029058">
    <property type="entry name" value="AB_hydrolase_fold"/>
</dbReference>